<proteinExistence type="predicted"/>
<sequence>MSTTTNIGSGDASRLRQDAHDLRQVADTYLDPKAWSDAEFLRWVDLRSAIHNRDLDLLEKVLHEGLDINMQWPSFHEKRTLIIERREHWYNFEVKRCGSPLHEAALVGDVEVVQSLLRSGADINVASLDGSTALHESVAASNNAVTSLLIEHGINVHNTIFTGYPHDGDVSALQLASRRADVGTTALLLTNGALPDSRSVDHALNNHDFHTLRLLLEHGGTIDPTSSSTKNAIGEAEWKGQRKILQFLKEGPRATPAFVRLSTDQTEEMMSESERPHGTIIRSLRQGLATWLESPIPTTEHSEDKLCCICENVGTTSMPVPQAKSGSVKLNACPLCRVILDEKVWSRPIHSDSTYPQTLDVKFSNPIELGYDEAVKRFLWIGLPEGTARWR</sequence>
<organism evidence="4 5">
    <name type="scientific">Ophiobolus disseminans</name>
    <dbReference type="NCBI Taxonomy" id="1469910"/>
    <lineage>
        <taxon>Eukaryota</taxon>
        <taxon>Fungi</taxon>
        <taxon>Dikarya</taxon>
        <taxon>Ascomycota</taxon>
        <taxon>Pezizomycotina</taxon>
        <taxon>Dothideomycetes</taxon>
        <taxon>Pleosporomycetidae</taxon>
        <taxon>Pleosporales</taxon>
        <taxon>Pleosporineae</taxon>
        <taxon>Phaeosphaeriaceae</taxon>
        <taxon>Ophiobolus</taxon>
    </lineage>
</organism>
<dbReference type="PANTHER" id="PTHR24171">
    <property type="entry name" value="ANKYRIN REPEAT DOMAIN-CONTAINING PROTEIN 39-RELATED"/>
    <property type="match status" value="1"/>
</dbReference>
<protein>
    <submittedName>
        <fullName evidence="4">Ankyrin</fullName>
    </submittedName>
</protein>
<dbReference type="GO" id="GO:0085020">
    <property type="term" value="P:protein K6-linked ubiquitination"/>
    <property type="evidence" value="ECO:0007669"/>
    <property type="project" value="TreeGrafter"/>
</dbReference>
<dbReference type="Pfam" id="PF12796">
    <property type="entry name" value="Ank_2"/>
    <property type="match status" value="1"/>
</dbReference>
<dbReference type="EMBL" id="MU006219">
    <property type="protein sequence ID" value="KAF2830792.1"/>
    <property type="molecule type" value="Genomic_DNA"/>
</dbReference>
<dbReference type="PANTHER" id="PTHR24171:SF8">
    <property type="entry name" value="BRCA1-ASSOCIATED RING DOMAIN PROTEIN 1"/>
    <property type="match status" value="1"/>
</dbReference>
<evidence type="ECO:0000313" key="4">
    <source>
        <dbReference type="EMBL" id="KAF2830792.1"/>
    </source>
</evidence>
<feature type="repeat" description="ANK" evidence="3">
    <location>
        <begin position="96"/>
        <end position="128"/>
    </location>
</feature>
<keyword evidence="5" id="KW-1185">Reference proteome</keyword>
<reference evidence="4" key="1">
    <citation type="journal article" date="2020" name="Stud. Mycol.">
        <title>101 Dothideomycetes genomes: a test case for predicting lifestyles and emergence of pathogens.</title>
        <authorList>
            <person name="Haridas S."/>
            <person name="Albert R."/>
            <person name="Binder M."/>
            <person name="Bloem J."/>
            <person name="Labutti K."/>
            <person name="Salamov A."/>
            <person name="Andreopoulos B."/>
            <person name="Baker S."/>
            <person name="Barry K."/>
            <person name="Bills G."/>
            <person name="Bluhm B."/>
            <person name="Cannon C."/>
            <person name="Castanera R."/>
            <person name="Culley D."/>
            <person name="Daum C."/>
            <person name="Ezra D."/>
            <person name="Gonzalez J."/>
            <person name="Henrissat B."/>
            <person name="Kuo A."/>
            <person name="Liang C."/>
            <person name="Lipzen A."/>
            <person name="Lutzoni F."/>
            <person name="Magnuson J."/>
            <person name="Mondo S."/>
            <person name="Nolan M."/>
            <person name="Ohm R."/>
            <person name="Pangilinan J."/>
            <person name="Park H.-J."/>
            <person name="Ramirez L."/>
            <person name="Alfaro M."/>
            <person name="Sun H."/>
            <person name="Tritt A."/>
            <person name="Yoshinaga Y."/>
            <person name="Zwiers L.-H."/>
            <person name="Turgeon B."/>
            <person name="Goodwin S."/>
            <person name="Spatafora J."/>
            <person name="Crous P."/>
            <person name="Grigoriev I."/>
        </authorList>
    </citation>
    <scope>NUCLEOTIDE SEQUENCE</scope>
    <source>
        <strain evidence="4">CBS 113818</strain>
    </source>
</reference>
<keyword evidence="2 3" id="KW-0040">ANK repeat</keyword>
<dbReference type="PROSITE" id="PS50088">
    <property type="entry name" value="ANK_REPEAT"/>
    <property type="match status" value="2"/>
</dbReference>
<evidence type="ECO:0000256" key="3">
    <source>
        <dbReference type="PROSITE-ProRule" id="PRU00023"/>
    </source>
</evidence>
<evidence type="ECO:0000256" key="1">
    <source>
        <dbReference type="ARBA" id="ARBA00022737"/>
    </source>
</evidence>
<dbReference type="AlphaFoldDB" id="A0A6A7AC09"/>
<dbReference type="InterPro" id="IPR036770">
    <property type="entry name" value="Ankyrin_rpt-contain_sf"/>
</dbReference>
<feature type="repeat" description="ANK" evidence="3">
    <location>
        <begin position="129"/>
        <end position="157"/>
    </location>
</feature>
<dbReference type="GO" id="GO:0004842">
    <property type="term" value="F:ubiquitin-protein transferase activity"/>
    <property type="evidence" value="ECO:0007669"/>
    <property type="project" value="TreeGrafter"/>
</dbReference>
<dbReference type="InterPro" id="IPR002110">
    <property type="entry name" value="Ankyrin_rpt"/>
</dbReference>
<name>A0A6A7AC09_9PLEO</name>
<evidence type="ECO:0000256" key="2">
    <source>
        <dbReference type="ARBA" id="ARBA00023043"/>
    </source>
</evidence>
<evidence type="ECO:0000313" key="5">
    <source>
        <dbReference type="Proteomes" id="UP000799424"/>
    </source>
</evidence>
<dbReference type="Gene3D" id="1.25.40.20">
    <property type="entry name" value="Ankyrin repeat-containing domain"/>
    <property type="match status" value="1"/>
</dbReference>
<dbReference type="PROSITE" id="PS50297">
    <property type="entry name" value="ANK_REP_REGION"/>
    <property type="match status" value="2"/>
</dbReference>
<dbReference type="OrthoDB" id="539213at2759"/>
<dbReference type="Proteomes" id="UP000799424">
    <property type="component" value="Unassembled WGS sequence"/>
</dbReference>
<dbReference type="SMART" id="SM00248">
    <property type="entry name" value="ANK"/>
    <property type="match status" value="4"/>
</dbReference>
<gene>
    <name evidence="4" type="ORF">CC86DRAFT_402804</name>
</gene>
<keyword evidence="1" id="KW-0677">Repeat</keyword>
<accession>A0A6A7AC09</accession>
<dbReference type="SUPFAM" id="SSF48403">
    <property type="entry name" value="Ankyrin repeat"/>
    <property type="match status" value="1"/>
</dbReference>